<dbReference type="GO" id="GO:0003725">
    <property type="term" value="F:double-stranded RNA binding"/>
    <property type="evidence" value="ECO:0007669"/>
    <property type="project" value="TreeGrafter"/>
</dbReference>
<feature type="transmembrane region" description="Helical" evidence="8">
    <location>
        <begin position="419"/>
        <end position="439"/>
    </location>
</feature>
<keyword evidence="6 8" id="KW-0472">Membrane</keyword>
<dbReference type="PANTHER" id="PTHR12185:SF18">
    <property type="entry name" value="SID1 TRANSMEMBRANE FAMILY MEMBER 1"/>
    <property type="match status" value="1"/>
</dbReference>
<feature type="transmembrane region" description="Helical" evidence="8">
    <location>
        <begin position="303"/>
        <end position="320"/>
    </location>
</feature>
<evidence type="ECO:0000256" key="7">
    <source>
        <dbReference type="ARBA" id="ARBA00023180"/>
    </source>
</evidence>
<comment type="caution">
    <text evidence="9">The sequence shown here is derived from an EMBL/GenBank/DDBJ whole genome shotgun (WGS) entry which is preliminary data.</text>
</comment>
<feature type="transmembrane region" description="Helical" evidence="8">
    <location>
        <begin position="332"/>
        <end position="351"/>
    </location>
</feature>
<evidence type="ECO:0000256" key="4">
    <source>
        <dbReference type="ARBA" id="ARBA00022729"/>
    </source>
</evidence>
<evidence type="ECO:0000256" key="1">
    <source>
        <dbReference type="ARBA" id="ARBA00004141"/>
    </source>
</evidence>
<dbReference type="AlphaFoldDB" id="A0A2G5SM65"/>
<evidence type="ECO:0000256" key="8">
    <source>
        <dbReference type="SAM" id="Phobius"/>
    </source>
</evidence>
<feature type="transmembrane region" description="Helical" evidence="8">
    <location>
        <begin position="97"/>
        <end position="121"/>
    </location>
</feature>
<feature type="transmembrane region" description="Helical" evidence="8">
    <location>
        <begin position="363"/>
        <end position="382"/>
    </location>
</feature>
<feature type="transmembrane region" description="Helical" evidence="8">
    <location>
        <begin position="232"/>
        <end position="251"/>
    </location>
</feature>
<evidence type="ECO:0000256" key="3">
    <source>
        <dbReference type="ARBA" id="ARBA00022692"/>
    </source>
</evidence>
<dbReference type="OrthoDB" id="5870790at2759"/>
<keyword evidence="3 8" id="KW-0812">Transmembrane</keyword>
<dbReference type="GO" id="GO:0051033">
    <property type="term" value="F:RNA transmembrane transporter activity"/>
    <property type="evidence" value="ECO:0007669"/>
    <property type="project" value="TreeGrafter"/>
</dbReference>
<keyword evidence="4" id="KW-0732">Signal</keyword>
<feature type="transmembrane region" description="Helical" evidence="8">
    <location>
        <begin position="272"/>
        <end position="291"/>
    </location>
</feature>
<comment type="similarity">
    <text evidence="2">Belongs to the SID1 family.</text>
</comment>
<dbReference type="InterPro" id="IPR025958">
    <property type="entry name" value="SID1_TM_fam"/>
</dbReference>
<dbReference type="Proteomes" id="UP000230233">
    <property type="component" value="Chromosome X"/>
</dbReference>
<dbReference type="PANTHER" id="PTHR12185">
    <property type="entry name" value="SID1 TRANSMEMBRANE FAMILY MEMEBER"/>
    <property type="match status" value="1"/>
</dbReference>
<dbReference type="STRING" id="1611254.A0A2G5SM65"/>
<name>A0A2G5SM65_9PELO</name>
<accession>A0A2G5SM65</accession>
<organism evidence="9 10">
    <name type="scientific">Caenorhabditis nigoni</name>
    <dbReference type="NCBI Taxonomy" id="1611254"/>
    <lineage>
        <taxon>Eukaryota</taxon>
        <taxon>Metazoa</taxon>
        <taxon>Ecdysozoa</taxon>
        <taxon>Nematoda</taxon>
        <taxon>Chromadorea</taxon>
        <taxon>Rhabditida</taxon>
        <taxon>Rhabditina</taxon>
        <taxon>Rhabditomorpha</taxon>
        <taxon>Rhabditoidea</taxon>
        <taxon>Rhabditidae</taxon>
        <taxon>Peloderinae</taxon>
        <taxon>Caenorhabditis</taxon>
    </lineage>
</organism>
<gene>
    <name evidence="9" type="primary">Cnig_chr_X.g22717</name>
    <name evidence="9" type="ORF">B9Z55_022717</name>
</gene>
<keyword evidence="10" id="KW-1185">Reference proteome</keyword>
<feature type="transmembrane region" description="Helical" evidence="8">
    <location>
        <begin position="178"/>
        <end position="198"/>
    </location>
</feature>
<dbReference type="GO" id="GO:0005886">
    <property type="term" value="C:plasma membrane"/>
    <property type="evidence" value="ECO:0007669"/>
    <property type="project" value="TreeGrafter"/>
</dbReference>
<sequence>MGFLLISFLSTCVFWWFIATYKTPYYVFLSQPVHLSISSYQPAIFNLLIDSKSDLGSRFYVAITVYPDDSICGSPKNNKTLTRVKETHITVTPVPGYSFLLAVPLLVYIFSISIVLLLTYLKYRWLDSYENNEPPSIFEGNDSEGIATVPKKELFNKPTNIVSHKEYEKQRLVKDSKYFNFLFFQIFGSILPALTTLFQNRQQSSNRMDLDRCYLNYKCAPDAMYFNSLNKLTSASSLAVVGILNLIVVFRKNIFRYQIPRFPTAHGVQQRDAPKVVCLLGLVAMGILWSITNNCPHKATLHLYVYNFQWLCYSAWMWIYSKRHGVRRWQQYFIITVSSVFGCITLAENVMETDDTTSLLIKISFSITATFATSFLCYKYYYERPSGLNDHQWIKRPFAKQEKVLSEAEVVYQPLKSKIVYIVIFMVYTLFCSISIFIFPNQTVTQCCLRLGKGQVGIYLVYYIIQKVRFEWNTFSLRFKISGLLLTLFYFSMECLTRYTATYRNTYAVSLTPAKSRELNTECVLPGVDWKDLRHYNCALDCFLFIVLMDLIDSNSKGVPKKHIFVF</sequence>
<evidence type="ECO:0000256" key="2">
    <source>
        <dbReference type="ARBA" id="ARBA00006618"/>
    </source>
</evidence>
<dbReference type="EMBL" id="PDUG01000006">
    <property type="protein sequence ID" value="PIC15926.1"/>
    <property type="molecule type" value="Genomic_DNA"/>
</dbReference>
<keyword evidence="5 8" id="KW-1133">Transmembrane helix</keyword>
<evidence type="ECO:0000256" key="6">
    <source>
        <dbReference type="ARBA" id="ARBA00023136"/>
    </source>
</evidence>
<evidence type="ECO:0000313" key="10">
    <source>
        <dbReference type="Proteomes" id="UP000230233"/>
    </source>
</evidence>
<evidence type="ECO:0000313" key="9">
    <source>
        <dbReference type="EMBL" id="PIC15926.1"/>
    </source>
</evidence>
<dbReference type="Pfam" id="PF13965">
    <property type="entry name" value="SID-1_RNA_chan"/>
    <property type="match status" value="1"/>
</dbReference>
<evidence type="ECO:0000256" key="5">
    <source>
        <dbReference type="ARBA" id="ARBA00022989"/>
    </source>
</evidence>
<keyword evidence="7" id="KW-0325">Glycoprotein</keyword>
<comment type="subcellular location">
    <subcellularLocation>
        <location evidence="1">Membrane</location>
        <topology evidence="1">Multi-pass membrane protein</topology>
    </subcellularLocation>
</comment>
<reference evidence="10" key="1">
    <citation type="submission" date="2017-10" db="EMBL/GenBank/DDBJ databases">
        <title>Rapid genome shrinkage in a self-fertile nematode reveals novel sperm competition proteins.</title>
        <authorList>
            <person name="Yin D."/>
            <person name="Schwarz E.M."/>
            <person name="Thomas C.G."/>
            <person name="Felde R.L."/>
            <person name="Korf I.F."/>
            <person name="Cutter A.D."/>
            <person name="Schartner C.M."/>
            <person name="Ralston E.J."/>
            <person name="Meyer B.J."/>
            <person name="Haag E.S."/>
        </authorList>
    </citation>
    <scope>NUCLEOTIDE SEQUENCE [LARGE SCALE GENOMIC DNA]</scope>
    <source>
        <strain evidence="10">JU1422</strain>
    </source>
</reference>
<dbReference type="GO" id="GO:0005764">
    <property type="term" value="C:lysosome"/>
    <property type="evidence" value="ECO:0007669"/>
    <property type="project" value="TreeGrafter"/>
</dbReference>
<protein>
    <submittedName>
        <fullName evidence="9">Uncharacterized protein</fullName>
    </submittedName>
</protein>
<proteinExistence type="inferred from homology"/>